<gene>
    <name evidence="2" type="ORF">D0436_00490</name>
</gene>
<dbReference type="EMBL" id="CP031775">
    <property type="protein sequence ID" value="QDZ89052.1"/>
    <property type="molecule type" value="Genomic_DNA"/>
</dbReference>
<organism evidence="2">
    <name type="scientific">Shewanella decolorationis</name>
    <dbReference type="NCBI Taxonomy" id="256839"/>
    <lineage>
        <taxon>Bacteria</taxon>
        <taxon>Pseudomonadati</taxon>
        <taxon>Pseudomonadota</taxon>
        <taxon>Gammaproteobacteria</taxon>
        <taxon>Alteromonadales</taxon>
        <taxon>Shewanellaceae</taxon>
        <taxon>Shewanella</taxon>
    </lineage>
</organism>
<accession>A0A5B8QSX8</accession>
<name>A0A5B8QSX8_9GAMM</name>
<evidence type="ECO:0000313" key="2">
    <source>
        <dbReference type="EMBL" id="QDZ89052.1"/>
    </source>
</evidence>
<sequence length="75" mass="8483">MNSSMVVKITIVATVSVGGIYSSMYCRCRRRAYRDTSCKIKGRRVTGETVTMYTTPTALNCYVQKTNLNLRIPPR</sequence>
<keyword evidence="1" id="KW-0812">Transmembrane</keyword>
<protein>
    <submittedName>
        <fullName evidence="2">Uncharacterized protein</fullName>
    </submittedName>
</protein>
<dbReference type="AlphaFoldDB" id="A0A5B8QSX8"/>
<reference evidence="2" key="1">
    <citation type="journal article" date="2019" name="Ecotoxicol. Environ. Saf.">
        <title>Microbial characterization of heavy metal resistant bacterial strains isolated from an electroplating wastewater treatment plant.</title>
        <authorList>
            <person name="Cai X."/>
            <person name="Zheng X."/>
            <person name="Zhang D."/>
            <person name="Iqbal W."/>
            <person name="Liu C."/>
            <person name="Yang B."/>
            <person name="Zhao X."/>
            <person name="Lu X."/>
            <person name="Mao Y."/>
        </authorList>
    </citation>
    <scope>NUCLEOTIDE SEQUENCE [LARGE SCALE GENOMIC DNA]</scope>
    <source>
        <strain evidence="2">Ni1-3</strain>
    </source>
</reference>
<feature type="transmembrane region" description="Helical" evidence="1">
    <location>
        <begin position="6"/>
        <end position="26"/>
    </location>
</feature>
<keyword evidence="1" id="KW-1133">Transmembrane helix</keyword>
<keyword evidence="1" id="KW-0472">Membrane</keyword>
<proteinExistence type="predicted"/>
<evidence type="ECO:0000256" key="1">
    <source>
        <dbReference type="SAM" id="Phobius"/>
    </source>
</evidence>